<accession>A0ABW0M8W5</accession>
<reference evidence="2" key="1">
    <citation type="journal article" date="2019" name="Int. J. Syst. Evol. Microbiol.">
        <title>The Global Catalogue of Microorganisms (GCM) 10K type strain sequencing project: providing services to taxonomists for standard genome sequencing and annotation.</title>
        <authorList>
            <consortium name="The Broad Institute Genomics Platform"/>
            <consortium name="The Broad Institute Genome Sequencing Center for Infectious Disease"/>
            <person name="Wu L."/>
            <person name="Ma J."/>
        </authorList>
    </citation>
    <scope>NUCLEOTIDE SEQUENCE [LARGE SCALE GENOMIC DNA]</scope>
    <source>
        <strain evidence="2">JCM 17066</strain>
    </source>
</reference>
<keyword evidence="2" id="KW-1185">Reference proteome</keyword>
<protein>
    <submittedName>
        <fullName evidence="1">Hemerythrin domain-containing protein</fullName>
    </submittedName>
</protein>
<evidence type="ECO:0000313" key="1">
    <source>
        <dbReference type="EMBL" id="MFC5474515.1"/>
    </source>
</evidence>
<comment type="caution">
    <text evidence="1">The sequence shown here is derived from an EMBL/GenBank/DDBJ whole genome shotgun (WGS) entry which is preliminary data.</text>
</comment>
<gene>
    <name evidence="1" type="ORF">ACFPM8_11165</name>
</gene>
<dbReference type="Gene3D" id="1.20.120.520">
    <property type="entry name" value="nmb1532 protein domain like"/>
    <property type="match status" value="1"/>
</dbReference>
<name>A0ABW0M8W5_9BURK</name>
<sequence length="162" mass="18814">MNCYSSLAQWLPICRAYKLSRIERRRSSRQCNAVRFILDEHEQLSAVMHGMLHFVRQIDKGEQALVRELEYALIRYELEGSPAFPGLRDLVETYARFYFNHVHLEEKVIFPAAQRLLTPEDWAVIDAAFTVNQDPFASADLKNNLHKLILLIVTVMPSQIEP</sequence>
<dbReference type="RefSeq" id="WP_378997619.1">
    <property type="nucleotide sequence ID" value="NZ_JBHSMT010000014.1"/>
</dbReference>
<dbReference type="EMBL" id="JBHSMT010000014">
    <property type="protein sequence ID" value="MFC5474515.1"/>
    <property type="molecule type" value="Genomic_DNA"/>
</dbReference>
<evidence type="ECO:0000313" key="2">
    <source>
        <dbReference type="Proteomes" id="UP001596045"/>
    </source>
</evidence>
<dbReference type="Proteomes" id="UP001596045">
    <property type="component" value="Unassembled WGS sequence"/>
</dbReference>
<organism evidence="1 2">
    <name type="scientific">Paraherbaspirillum soli</name>
    <dbReference type="NCBI Taxonomy" id="631222"/>
    <lineage>
        <taxon>Bacteria</taxon>
        <taxon>Pseudomonadati</taxon>
        <taxon>Pseudomonadota</taxon>
        <taxon>Betaproteobacteria</taxon>
        <taxon>Burkholderiales</taxon>
        <taxon>Oxalobacteraceae</taxon>
        <taxon>Paraherbaspirillum</taxon>
    </lineage>
</organism>
<proteinExistence type="predicted"/>